<organism evidence="8 9">
    <name type="scientific">Manihot esculenta</name>
    <name type="common">Cassava</name>
    <name type="synonym">Jatropha manihot</name>
    <dbReference type="NCBI Taxonomy" id="3983"/>
    <lineage>
        <taxon>Eukaryota</taxon>
        <taxon>Viridiplantae</taxon>
        <taxon>Streptophyta</taxon>
        <taxon>Embryophyta</taxon>
        <taxon>Tracheophyta</taxon>
        <taxon>Spermatophyta</taxon>
        <taxon>Magnoliopsida</taxon>
        <taxon>eudicotyledons</taxon>
        <taxon>Gunneridae</taxon>
        <taxon>Pentapetalae</taxon>
        <taxon>rosids</taxon>
        <taxon>fabids</taxon>
        <taxon>Malpighiales</taxon>
        <taxon>Euphorbiaceae</taxon>
        <taxon>Crotonoideae</taxon>
        <taxon>Manihoteae</taxon>
        <taxon>Manihot</taxon>
    </lineage>
</organism>
<dbReference type="EMBL" id="CM004397">
    <property type="protein sequence ID" value="OAY36223.1"/>
    <property type="molecule type" value="Genomic_DNA"/>
</dbReference>
<dbReference type="Pfam" id="PF00891">
    <property type="entry name" value="Methyltransf_2"/>
    <property type="match status" value="1"/>
</dbReference>
<dbReference type="Gene3D" id="3.40.50.150">
    <property type="entry name" value="Vaccinia Virus protein VP39"/>
    <property type="match status" value="1"/>
</dbReference>
<dbReference type="GO" id="GO:0032259">
    <property type="term" value="P:methylation"/>
    <property type="evidence" value="ECO:0000318"/>
    <property type="project" value="GO_Central"/>
</dbReference>
<keyword evidence="9" id="KW-1185">Reference proteome</keyword>
<dbReference type="InterPro" id="IPR016461">
    <property type="entry name" value="COMT-like"/>
</dbReference>
<dbReference type="Proteomes" id="UP000091857">
    <property type="component" value="Chromosome 11"/>
</dbReference>
<keyword evidence="2" id="KW-0808">Transferase</keyword>
<dbReference type="InterPro" id="IPR012967">
    <property type="entry name" value="COMT_dimerisation"/>
</dbReference>
<sequence length="353" mass="39284">MERLEVGDPDEMVRGEATLWQCIFGYVDGMALKCVVELGIPDIINSHGCPLSLFYIAKSINHPSLDTDRLSRVMTLLVHRGIFTSSSEGKHNATTLYGLTNSSKFLLRDSKRSLAPLLMLENHTWMIQPWHQLSDIIKEGGNGFSRSHGLELWDFASVNPEFNILFNGAMSGASNIMVEAMKTSYKDGLNGVGSLVDVGGGSGAMVGEIVKAHPHIKGINFDLPHVVAMAPQYEGVTHIAGDMFESIPAADVILMKWILHVWNDENCIKILKKCREALPKKIGKLIIMEAVLNPEEQDLFEHTKLMFDMLMMVEVQGKERSEAEWKRLLEEGGFGSYKIIKVPTLLSIIEAYP</sequence>
<evidence type="ECO:0000256" key="4">
    <source>
        <dbReference type="ARBA" id="ARBA00038277"/>
    </source>
</evidence>
<keyword evidence="3" id="KW-0949">S-adenosyl-L-methionine</keyword>
<evidence type="ECO:0008006" key="10">
    <source>
        <dbReference type="Google" id="ProtNLM"/>
    </source>
</evidence>
<dbReference type="Gramene" id="Manes.11G005100.1.v8.1">
    <property type="protein sequence ID" value="Manes.11G005100.1.v8.1.CDS"/>
    <property type="gene ID" value="Manes.11G005100.v8.1"/>
</dbReference>
<dbReference type="Gene3D" id="1.10.10.10">
    <property type="entry name" value="Winged helix-like DNA-binding domain superfamily/Winged helix DNA-binding domain"/>
    <property type="match status" value="1"/>
</dbReference>
<dbReference type="OrthoDB" id="1606438at2759"/>
<evidence type="ECO:0000256" key="5">
    <source>
        <dbReference type="PIRSR" id="PIRSR005739-1"/>
    </source>
</evidence>
<dbReference type="PROSITE" id="PS51683">
    <property type="entry name" value="SAM_OMT_II"/>
    <property type="match status" value="1"/>
</dbReference>
<dbReference type="InterPro" id="IPR036390">
    <property type="entry name" value="WH_DNA-bd_sf"/>
</dbReference>
<evidence type="ECO:0000256" key="1">
    <source>
        <dbReference type="ARBA" id="ARBA00022603"/>
    </source>
</evidence>
<feature type="domain" description="O-methyltransferase C-terminal" evidence="6">
    <location>
        <begin position="130"/>
        <end position="334"/>
    </location>
</feature>
<evidence type="ECO:0000256" key="2">
    <source>
        <dbReference type="ARBA" id="ARBA00022679"/>
    </source>
</evidence>
<dbReference type="OMA" id="ACTARIT"/>
<evidence type="ECO:0000313" key="9">
    <source>
        <dbReference type="Proteomes" id="UP000091857"/>
    </source>
</evidence>
<evidence type="ECO:0000259" key="6">
    <source>
        <dbReference type="Pfam" id="PF00891"/>
    </source>
</evidence>
<dbReference type="FunFam" id="3.40.50.150:FF:000294">
    <property type="entry name" value="O-methyltransferase family protein"/>
    <property type="match status" value="1"/>
</dbReference>
<comment type="caution">
    <text evidence="8">The sequence shown here is derived from an EMBL/GenBank/DDBJ whole genome shotgun (WGS) entry which is preliminary data.</text>
</comment>
<dbReference type="Pfam" id="PF08100">
    <property type="entry name" value="Dimerisation"/>
    <property type="match status" value="1"/>
</dbReference>
<dbReference type="GO" id="GO:0008757">
    <property type="term" value="F:S-adenosylmethionine-dependent methyltransferase activity"/>
    <property type="evidence" value="ECO:0000318"/>
    <property type="project" value="GO_Central"/>
</dbReference>
<proteinExistence type="inferred from homology"/>
<dbReference type="PIRSF" id="PIRSF005739">
    <property type="entry name" value="O-mtase"/>
    <property type="match status" value="1"/>
</dbReference>
<evidence type="ECO:0000256" key="3">
    <source>
        <dbReference type="ARBA" id="ARBA00022691"/>
    </source>
</evidence>
<dbReference type="SUPFAM" id="SSF53335">
    <property type="entry name" value="S-adenosyl-L-methionine-dependent methyltransferases"/>
    <property type="match status" value="1"/>
</dbReference>
<dbReference type="InterPro" id="IPR001077">
    <property type="entry name" value="COMT_C"/>
</dbReference>
<reference evidence="9" key="1">
    <citation type="journal article" date="2016" name="Nat. Biotechnol.">
        <title>Sequencing wild and cultivated cassava and related species reveals extensive interspecific hybridization and genetic diversity.</title>
        <authorList>
            <person name="Bredeson J.V."/>
            <person name="Lyons J.B."/>
            <person name="Prochnik S.E."/>
            <person name="Wu G.A."/>
            <person name="Ha C.M."/>
            <person name="Edsinger-Gonzales E."/>
            <person name="Grimwood J."/>
            <person name="Schmutz J."/>
            <person name="Rabbi I.Y."/>
            <person name="Egesi C."/>
            <person name="Nauluvula P."/>
            <person name="Lebot V."/>
            <person name="Ndunguru J."/>
            <person name="Mkamilo G."/>
            <person name="Bart R.S."/>
            <person name="Setter T.L."/>
            <person name="Gleadow R.M."/>
            <person name="Kulakow P."/>
            <person name="Ferguson M.E."/>
            <person name="Rounsley S."/>
            <person name="Rokhsar D.S."/>
        </authorList>
    </citation>
    <scope>NUCLEOTIDE SEQUENCE [LARGE SCALE GENOMIC DNA]</scope>
    <source>
        <strain evidence="9">cv. AM560-2</strain>
    </source>
</reference>
<evidence type="ECO:0000313" key="8">
    <source>
        <dbReference type="EMBL" id="OAY36223.1"/>
    </source>
</evidence>
<dbReference type="InterPro" id="IPR036388">
    <property type="entry name" value="WH-like_DNA-bd_sf"/>
</dbReference>
<gene>
    <name evidence="8" type="ORF">MANES_11G005100v8</name>
</gene>
<evidence type="ECO:0000259" key="7">
    <source>
        <dbReference type="Pfam" id="PF08100"/>
    </source>
</evidence>
<dbReference type="PANTHER" id="PTHR11746">
    <property type="entry name" value="O-METHYLTRANSFERASE"/>
    <property type="match status" value="1"/>
</dbReference>
<protein>
    <recommendedName>
        <fullName evidence="10">O-methyltransferase domain-containing protein</fullName>
    </recommendedName>
</protein>
<keyword evidence="1" id="KW-0489">Methyltransferase</keyword>
<feature type="domain" description="O-methyltransferase dimerisation" evidence="7">
    <location>
        <begin position="20"/>
        <end position="108"/>
    </location>
</feature>
<feature type="active site" description="Proton acceptor" evidence="5">
    <location>
        <position position="260"/>
    </location>
</feature>
<dbReference type="AlphaFoldDB" id="A0A2C9UX95"/>
<dbReference type="InterPro" id="IPR029063">
    <property type="entry name" value="SAM-dependent_MTases_sf"/>
</dbReference>
<dbReference type="GO" id="GO:0046983">
    <property type="term" value="F:protein dimerization activity"/>
    <property type="evidence" value="ECO:0007669"/>
    <property type="project" value="InterPro"/>
</dbReference>
<comment type="similarity">
    <text evidence="4">Belongs to the class I-like SAM-binding methyltransferase superfamily. Cation-independent O-methyltransferase family.</text>
</comment>
<name>A0A2C9UX95_MANES</name>
<dbReference type="SUPFAM" id="SSF46785">
    <property type="entry name" value="Winged helix' DNA-binding domain"/>
    <property type="match status" value="1"/>
</dbReference>
<dbReference type="GO" id="GO:0008171">
    <property type="term" value="F:O-methyltransferase activity"/>
    <property type="evidence" value="ECO:0000318"/>
    <property type="project" value="GO_Central"/>
</dbReference>
<accession>A0A2C9UX95</accession>